<organism evidence="2 3">
    <name type="scientific">Cyprinid herpesvirus 1</name>
    <dbReference type="NCBI Taxonomy" id="317858"/>
    <lineage>
        <taxon>Viruses</taxon>
        <taxon>Duplodnaviria</taxon>
        <taxon>Heunggongvirae</taxon>
        <taxon>Peploviricota</taxon>
        <taxon>Herviviricetes</taxon>
        <taxon>Herpesvirales</taxon>
        <taxon>Alloherpesviridae</taxon>
        <taxon>Cyvirus</taxon>
        <taxon>Cyvirus cyprinidallo1</taxon>
    </lineage>
</organism>
<dbReference type="RefSeq" id="YP_007003760.1">
    <property type="nucleotide sequence ID" value="NC_019491.1"/>
</dbReference>
<dbReference type="OrthoDB" id="11089at10239"/>
<feature type="compositionally biased region" description="Pro residues" evidence="1">
    <location>
        <begin position="603"/>
        <end position="613"/>
    </location>
</feature>
<evidence type="ECO:0000313" key="3">
    <source>
        <dbReference type="Proteomes" id="UP000118426"/>
    </source>
</evidence>
<name>K7PBD6_9VIRU</name>
<dbReference type="Proteomes" id="UP000118426">
    <property type="component" value="Segment"/>
</dbReference>
<feature type="compositionally biased region" description="Basic residues" evidence="1">
    <location>
        <begin position="503"/>
        <end position="513"/>
    </location>
</feature>
<dbReference type="KEGG" id="vg:14011246"/>
<dbReference type="GeneID" id="14011246"/>
<keyword evidence="3" id="KW-1185">Reference proteome</keyword>
<evidence type="ECO:0000313" key="2">
    <source>
        <dbReference type="EMBL" id="AFJ20394.1"/>
    </source>
</evidence>
<feature type="compositionally biased region" description="Basic residues" evidence="1">
    <location>
        <begin position="536"/>
        <end position="545"/>
    </location>
</feature>
<accession>K7PBD6</accession>
<feature type="region of interest" description="Disordered" evidence="1">
    <location>
        <begin position="487"/>
        <end position="625"/>
    </location>
</feature>
<dbReference type="EMBL" id="JQ815363">
    <property type="protein sequence ID" value="AFJ20394.1"/>
    <property type="molecule type" value="Genomic_DNA"/>
</dbReference>
<sequence length="985" mass="111662">MAGVEQEQGAEGEIQRATVQVPKEVCHAAILAGLTPLDIALLNQELRLARACEDGAAGQDLRALRALPDSPALQRWPQLAKLRDCDIYGATLPSLVGDGGWFSDRARTLNSRPPVLRLSSMVEPKDVGSVDFLVLSDSMKQHGQKPVVASFRELYHYLYEYRYLSRLNCIKDLCDLSKYWGKWLWEKLWDDEEVDAYKAYNVEKNWCYKSTNSYGEQMFVKYGRKRLKAFLDASADAVIGHYMAAKSDSVDTYKAADAMLGTAGLRLTPLLQSVRTVPLTFRVHPETRYCLEMLTSRFISLLAVYAQYIKIRGNQDIPSDLITLFEKMELIKYKAPAKLLRNMVKCCMMFVPAETCVLAGYLTLDPGDTVIPNPMYDLYYDNQVYTELVRQTWMVRQIGNHIGDEVSFKNYTKVRWEQITDSIHQLRRQFPARVRMTAIEHGAKLGAYDPCPPEVCEAVMIEYSDMDSDEEYVPDIEGMFQYEVPRLDGDSLTKPAPSEHLNPRKHQKKKERKNTHDDDDDTLESSEYEEEEKAISKTKRTKKVKKDLTKAKEIKNKKKQRQEDLEVGLDQDDLGESSNRKTVPPPSTSYKKNKKKLTDAELMPPPKQLPPGPRKPKKVIKPPNTHEDIYTTTENETEDDYAYDYEIPVTDTPALQENTPVTDIEVEFPQIWTKEDEISDILSEDTESITGGSITSLRNRVRKRAATSALSPSETTAPAKRNTNSSVTNAIMADFVNAVCVPAGVQDLDDNIMPDSPGDITYVPFEPVSIPRNYKIKGTLDGMAEVLAVENTVPNMIRPTNFEMFNRPMRPDEFADTHLRCKALKILYAMVRIYATGLKDTVVSEAAAEEMKEYAPQQGVVGTPGPAGRGLFLACCVVVDQMYRRLVTRALDIPADEEEDDQNYKTALRDDIDTYKDLINRFMLTTKQIAKRSFKREVRSAFATFTVKIISSTFTARDNLLRVTGRDPVNNFYSTAQTDLDPYSD</sequence>
<gene>
    <name evidence="2" type="ORF">CyHV1_ORF97</name>
</gene>
<proteinExistence type="predicted"/>
<feature type="compositionally biased region" description="Acidic residues" evidence="1">
    <location>
        <begin position="565"/>
        <end position="575"/>
    </location>
</feature>
<feature type="compositionally biased region" description="Acidic residues" evidence="1">
    <location>
        <begin position="517"/>
        <end position="532"/>
    </location>
</feature>
<reference evidence="2 3" key="1">
    <citation type="journal article" date="2013" name="J. Virol.">
        <title>Comparative genomics of carp herpesviruses.</title>
        <authorList>
            <person name="Davison A.J."/>
            <person name="Kurobe T."/>
            <person name="Gatherer D."/>
            <person name="Cunningham C."/>
            <person name="Korf I."/>
            <person name="Fukuda H."/>
            <person name="Hedrick R.P."/>
            <person name="Waltzek T.B."/>
        </authorList>
    </citation>
    <scope>NUCLEOTIDE SEQUENCE [LARGE SCALE GENOMIC DNA]</scope>
    <source>
        <strain evidence="2">NG-J1</strain>
    </source>
</reference>
<evidence type="ECO:0000256" key="1">
    <source>
        <dbReference type="SAM" id="MobiDB-lite"/>
    </source>
</evidence>
<protein>
    <submittedName>
        <fullName evidence="2">Protein ORF97</fullName>
    </submittedName>
</protein>